<dbReference type="GO" id="GO:0071013">
    <property type="term" value="C:catalytic step 2 spliceosome"/>
    <property type="evidence" value="ECO:0007669"/>
    <property type="project" value="TreeGrafter"/>
</dbReference>
<evidence type="ECO:0000256" key="2">
    <source>
        <dbReference type="ARBA" id="ARBA00022737"/>
    </source>
</evidence>
<reference evidence="5 6" key="1">
    <citation type="submission" date="2019-03" db="EMBL/GenBank/DDBJ databases">
        <title>Rhodosporidium diobovatum UCD-FST 08-225 genome sequencing, assembly, and annotation.</title>
        <authorList>
            <person name="Fakankun I.U."/>
            <person name="Fristensky B."/>
            <person name="Levin D.B."/>
        </authorList>
    </citation>
    <scope>NUCLEOTIDE SEQUENCE [LARGE SCALE GENOMIC DNA]</scope>
    <source>
        <strain evidence="5 6">UCD-FST 08-225</strain>
    </source>
</reference>
<dbReference type="PROSITE" id="PS50294">
    <property type="entry name" value="WD_REPEATS_REGION"/>
    <property type="match status" value="4"/>
</dbReference>
<feature type="compositionally biased region" description="Basic and acidic residues" evidence="4">
    <location>
        <begin position="43"/>
        <end position="59"/>
    </location>
</feature>
<dbReference type="PROSITE" id="PS50082">
    <property type="entry name" value="WD_REPEATS_2"/>
    <property type="match status" value="5"/>
</dbReference>
<accession>A0A5C5FRD5</accession>
<dbReference type="Gene3D" id="2.130.10.10">
    <property type="entry name" value="YVTN repeat-like/Quinoprotein amine dehydrogenase"/>
    <property type="match status" value="1"/>
</dbReference>
<keyword evidence="6" id="KW-1185">Reference proteome</keyword>
<dbReference type="SMART" id="SM00320">
    <property type="entry name" value="WD40"/>
    <property type="match status" value="7"/>
</dbReference>
<evidence type="ECO:0000256" key="4">
    <source>
        <dbReference type="SAM" id="MobiDB-lite"/>
    </source>
</evidence>
<name>A0A5C5FRD5_9BASI</name>
<keyword evidence="1 3" id="KW-0853">WD repeat</keyword>
<dbReference type="Proteomes" id="UP000311382">
    <property type="component" value="Unassembled WGS sequence"/>
</dbReference>
<feature type="repeat" description="WD" evidence="3">
    <location>
        <begin position="261"/>
        <end position="305"/>
    </location>
</feature>
<feature type="region of interest" description="Disordered" evidence="4">
    <location>
        <begin position="84"/>
        <end position="127"/>
    </location>
</feature>
<dbReference type="AlphaFoldDB" id="A0A5C5FRD5"/>
<feature type="repeat" description="WD" evidence="3">
    <location>
        <begin position="455"/>
        <end position="491"/>
    </location>
</feature>
<evidence type="ECO:0000313" key="5">
    <source>
        <dbReference type="EMBL" id="TNY19225.1"/>
    </source>
</evidence>
<proteinExistence type="predicted"/>
<dbReference type="PANTHER" id="PTHR44006">
    <property type="entry name" value="U5 SMALL NUCLEAR RIBONUCLEOPROTEIN 40 KDA PROTEIN"/>
    <property type="match status" value="1"/>
</dbReference>
<dbReference type="EMBL" id="SOZI01000103">
    <property type="protein sequence ID" value="TNY19225.1"/>
    <property type="molecule type" value="Genomic_DNA"/>
</dbReference>
<dbReference type="GO" id="GO:0003723">
    <property type="term" value="F:RNA binding"/>
    <property type="evidence" value="ECO:0007669"/>
    <property type="project" value="TreeGrafter"/>
</dbReference>
<evidence type="ECO:0000256" key="1">
    <source>
        <dbReference type="ARBA" id="ARBA00022574"/>
    </source>
</evidence>
<dbReference type="STRING" id="5288.A0A5C5FRD5"/>
<organism evidence="5 6">
    <name type="scientific">Rhodotorula diobovata</name>
    <dbReference type="NCBI Taxonomy" id="5288"/>
    <lineage>
        <taxon>Eukaryota</taxon>
        <taxon>Fungi</taxon>
        <taxon>Dikarya</taxon>
        <taxon>Basidiomycota</taxon>
        <taxon>Pucciniomycotina</taxon>
        <taxon>Microbotryomycetes</taxon>
        <taxon>Sporidiobolales</taxon>
        <taxon>Sporidiobolaceae</taxon>
        <taxon>Rhodotorula</taxon>
    </lineage>
</organism>
<dbReference type="CDD" id="cd00200">
    <property type="entry name" value="WD40"/>
    <property type="match status" value="1"/>
</dbReference>
<dbReference type="PANTHER" id="PTHR44006:SF1">
    <property type="entry name" value="U5 SMALL NUCLEAR RIBONUCLEOPROTEIN 40 KDA PROTEIN"/>
    <property type="match status" value="1"/>
</dbReference>
<comment type="caution">
    <text evidence="5">The sequence shown here is derived from an EMBL/GenBank/DDBJ whole genome shotgun (WGS) entry which is preliminary data.</text>
</comment>
<feature type="repeat" description="WD" evidence="3">
    <location>
        <begin position="177"/>
        <end position="210"/>
    </location>
</feature>
<keyword evidence="2" id="KW-0677">Repeat</keyword>
<dbReference type="SUPFAM" id="SSF50978">
    <property type="entry name" value="WD40 repeat-like"/>
    <property type="match status" value="1"/>
</dbReference>
<dbReference type="PRINTS" id="PR00320">
    <property type="entry name" value="GPROTEINBRPT"/>
</dbReference>
<protein>
    <submittedName>
        <fullName evidence="5">WD40-repeat-containing domain protein</fullName>
    </submittedName>
</protein>
<dbReference type="InterPro" id="IPR036322">
    <property type="entry name" value="WD40_repeat_dom_sf"/>
</dbReference>
<dbReference type="InterPro" id="IPR001680">
    <property type="entry name" value="WD40_rpt"/>
</dbReference>
<feature type="repeat" description="WD" evidence="3">
    <location>
        <begin position="347"/>
        <end position="381"/>
    </location>
</feature>
<dbReference type="InterPro" id="IPR052234">
    <property type="entry name" value="U5_snRNP_Component"/>
</dbReference>
<sequence>MRRNERARLTLTTLFERGGGGAVAPMLALTRPQDPKKARHQREKGLVRGHEQRGAGRGDECEDAGASEQGWCGGKSITRPVTALVKGRGRSETTIASFPRRRRAAPLPSSPPHPLSQPMSKRPQSESLALAKRLRTEEDDPSLQELVVAAPDAQAGKGALIQTIKRTSGLTAPIMCLRGHSSEILDVKFSPDGDVLASASADKTILLWRVYGDCQNFGQLKTGKGVPTSIAFRSSSSLVAGCSDHTVFLFDLKTGEVLRRFKGHTGMVNCVDVQRGGAAQGLIASASDDGTVRVWSEDAKEEIEVVELGFPITAVKWAEDGQSLFIGGIDNDVHVFSLTSHAISYSLRAHSDTIASLALSPNSSQLLSCGMDSTLHLWTVQPFAPTVNAANPALHPRLVRSFYGAPAGFEQLLRKACFSRHVTPEGQTGTMVAAGGADRALTVWDATTGEIRYKLPGHTGSVTATDFSPKEPILASGGVEGVIYLGEVDAA</sequence>
<gene>
    <name evidence="5" type="ORF">DMC30DRAFT_14549</name>
</gene>
<evidence type="ECO:0000256" key="3">
    <source>
        <dbReference type="PROSITE-ProRule" id="PRU00221"/>
    </source>
</evidence>
<dbReference type="InterPro" id="IPR020472">
    <property type="entry name" value="WD40_PAC1"/>
</dbReference>
<dbReference type="OrthoDB" id="1068471at2759"/>
<dbReference type="Pfam" id="PF00400">
    <property type="entry name" value="WD40"/>
    <property type="match status" value="5"/>
</dbReference>
<dbReference type="InterPro" id="IPR015943">
    <property type="entry name" value="WD40/YVTN_repeat-like_dom_sf"/>
</dbReference>
<feature type="region of interest" description="Disordered" evidence="4">
    <location>
        <begin position="25"/>
        <end position="68"/>
    </location>
</feature>
<feature type="repeat" description="WD" evidence="3">
    <location>
        <begin position="429"/>
        <end position="454"/>
    </location>
</feature>
<evidence type="ECO:0000313" key="6">
    <source>
        <dbReference type="Proteomes" id="UP000311382"/>
    </source>
</evidence>